<dbReference type="Gene3D" id="1.10.260.40">
    <property type="entry name" value="lambda repressor-like DNA-binding domains"/>
    <property type="match status" value="1"/>
</dbReference>
<gene>
    <name evidence="7" type="ORF">BBJK_01434</name>
</gene>
<dbReference type="InterPro" id="IPR028082">
    <property type="entry name" value="Peripla_BP_I"/>
</dbReference>
<dbReference type="GO" id="GO:0003700">
    <property type="term" value="F:DNA-binding transcription factor activity"/>
    <property type="evidence" value="ECO:0007669"/>
    <property type="project" value="TreeGrafter"/>
</dbReference>
<dbReference type="PANTHER" id="PTHR30146">
    <property type="entry name" value="LACI-RELATED TRANSCRIPTIONAL REPRESSOR"/>
    <property type="match status" value="1"/>
</dbReference>
<dbReference type="Pfam" id="PF00356">
    <property type="entry name" value="LacI"/>
    <property type="match status" value="1"/>
</dbReference>
<proteinExistence type="predicted"/>
<dbReference type="InterPro" id="IPR010982">
    <property type="entry name" value="Lambda_DNA-bd_dom_sf"/>
</dbReference>
<dbReference type="InterPro" id="IPR000843">
    <property type="entry name" value="HTH_LacI"/>
</dbReference>
<dbReference type="CDD" id="cd01392">
    <property type="entry name" value="HTH_LacI"/>
    <property type="match status" value="1"/>
</dbReference>
<evidence type="ECO:0000256" key="1">
    <source>
        <dbReference type="ARBA" id="ARBA00023015"/>
    </source>
</evidence>
<feature type="domain" description="HTH cro/C1-type" evidence="6">
    <location>
        <begin position="71"/>
        <end position="107"/>
    </location>
</feature>
<dbReference type="SMART" id="SM00354">
    <property type="entry name" value="HTH_LACI"/>
    <property type="match status" value="1"/>
</dbReference>
<accession>A0A286TCD0</accession>
<feature type="compositionally biased region" description="Basic residues" evidence="4">
    <location>
        <begin position="18"/>
        <end position="30"/>
    </location>
</feature>
<dbReference type="InterPro" id="IPR001387">
    <property type="entry name" value="Cro/C1-type_HTH"/>
</dbReference>
<keyword evidence="3" id="KW-0804">Transcription</keyword>
<reference evidence="7 8" key="1">
    <citation type="journal article" date="2017" name="Biosci. Biotechnol. Biochem.">
        <title>Identification and characterization of a sulfoglycosidase from Bifidobacterium bifidum implicated in mucin glycan utilization.</title>
        <authorList>
            <person name="Katoh T."/>
            <person name="Maeshibu T."/>
            <person name="Kikkawa K."/>
            <person name="Gotoh A."/>
            <person name="Tomabechi Y."/>
            <person name="Nakamura M."/>
            <person name="Liao W.-H."/>
            <person name="Yamaguchi M."/>
            <person name="Ashida H."/>
            <person name="Yamamoto K."/>
            <person name="Katayama T."/>
        </authorList>
    </citation>
    <scope>NUCLEOTIDE SEQUENCE [LARGE SCALE GENOMIC DNA]</scope>
    <source>
        <strain evidence="7 8">JCM 7004</strain>
    </source>
</reference>
<evidence type="ECO:0000259" key="6">
    <source>
        <dbReference type="PROSITE" id="PS50943"/>
    </source>
</evidence>
<evidence type="ECO:0000256" key="2">
    <source>
        <dbReference type="ARBA" id="ARBA00023125"/>
    </source>
</evidence>
<feature type="compositionally biased region" description="Polar residues" evidence="4">
    <location>
        <begin position="1"/>
        <end position="17"/>
    </location>
</feature>
<dbReference type="Gene3D" id="3.40.50.2300">
    <property type="match status" value="2"/>
</dbReference>
<feature type="region of interest" description="Disordered" evidence="4">
    <location>
        <begin position="1"/>
        <end position="48"/>
    </location>
</feature>
<dbReference type="PROSITE" id="PS50932">
    <property type="entry name" value="HTH_LACI_2"/>
    <property type="match status" value="1"/>
</dbReference>
<dbReference type="AlphaFoldDB" id="A0A286TCD0"/>
<dbReference type="InterPro" id="IPR046335">
    <property type="entry name" value="LacI/GalR-like_sensor"/>
</dbReference>
<feature type="compositionally biased region" description="Polar residues" evidence="4">
    <location>
        <begin position="31"/>
        <end position="48"/>
    </location>
</feature>
<dbReference type="PROSITE" id="PS00356">
    <property type="entry name" value="HTH_LACI_1"/>
    <property type="match status" value="1"/>
</dbReference>
<dbReference type="Proteomes" id="UP000262177">
    <property type="component" value="Chromosome"/>
</dbReference>
<name>A0A286TCD0_BIFBI</name>
<keyword evidence="1" id="KW-0805">Transcription regulation</keyword>
<dbReference type="SUPFAM" id="SSF53822">
    <property type="entry name" value="Periplasmic binding protein-like I"/>
    <property type="match status" value="1"/>
</dbReference>
<dbReference type="PRINTS" id="PR00036">
    <property type="entry name" value="HTHLACI"/>
</dbReference>
<feature type="domain" description="HTH lacI-type" evidence="5">
    <location>
        <begin position="70"/>
        <end position="124"/>
    </location>
</feature>
<keyword evidence="2" id="KW-0238">DNA-binding</keyword>
<evidence type="ECO:0000259" key="5">
    <source>
        <dbReference type="PROSITE" id="PS50932"/>
    </source>
</evidence>
<dbReference type="Pfam" id="PF13377">
    <property type="entry name" value="Peripla_BP_3"/>
    <property type="match status" value="1"/>
</dbReference>
<dbReference type="SUPFAM" id="SSF47413">
    <property type="entry name" value="lambda repressor-like DNA-binding domains"/>
    <property type="match status" value="1"/>
</dbReference>
<dbReference type="GO" id="GO:0000976">
    <property type="term" value="F:transcription cis-regulatory region binding"/>
    <property type="evidence" value="ECO:0007669"/>
    <property type="project" value="TreeGrafter"/>
</dbReference>
<evidence type="ECO:0000313" key="7">
    <source>
        <dbReference type="EMBL" id="BBA47993.1"/>
    </source>
</evidence>
<evidence type="ECO:0000313" key="8">
    <source>
        <dbReference type="Proteomes" id="UP000262177"/>
    </source>
</evidence>
<protein>
    <submittedName>
        <fullName evidence="7">Periplasmic-binding protein/LacI transcriptional regulator</fullName>
    </submittedName>
</protein>
<evidence type="ECO:0000256" key="3">
    <source>
        <dbReference type="ARBA" id="ARBA00023163"/>
    </source>
</evidence>
<dbReference type="CDD" id="cd06267">
    <property type="entry name" value="PBP1_LacI_sugar_binding-like"/>
    <property type="match status" value="1"/>
</dbReference>
<organism evidence="7 8">
    <name type="scientific">Bifidobacterium bifidum LMG 13195</name>
    <dbReference type="NCBI Taxonomy" id="1207542"/>
    <lineage>
        <taxon>Bacteria</taxon>
        <taxon>Bacillati</taxon>
        <taxon>Actinomycetota</taxon>
        <taxon>Actinomycetes</taxon>
        <taxon>Bifidobacteriales</taxon>
        <taxon>Bifidobacteriaceae</taxon>
        <taxon>Bifidobacterium</taxon>
    </lineage>
</organism>
<dbReference type="PROSITE" id="PS50943">
    <property type="entry name" value="HTH_CROC1"/>
    <property type="match status" value="1"/>
</dbReference>
<evidence type="ECO:0000256" key="4">
    <source>
        <dbReference type="SAM" id="MobiDB-lite"/>
    </source>
</evidence>
<sequence length="401" mass="43974">MSTTIHAPNKVASTSGKPTRRLANRTRTKSSARSNETPVDQNSDKQPANIQQHEANTDAMDSMDDAQKKPTIRDVARLAGVSYGTVSRYLNGNTHVSQDAAERIAAAITKSQYTPNNAARSLAQRRTLTVALIIQVESNETIAQASMSRAMAGANQVLGDAGYQMVTLIANSEDSTRRIAQLVQSDFSDGYLLFSLSEDSMLTNTFASVKRPVVLSGVSERENLPFPAVDFTNTEGQRDITRYLLDQGRTKLVYVCGPGYSPSSNNRFDGFKAAMGDRFNERHVYYADDWESTSGEMAVVEFQPMLDELDGFVCANDSIALGVINQLNRFGYRVPDDIAVTGFDDSPIALLANPKLTTVRQDSQLHGETMSRLLLSMLQGDIVEPHYVQLLPTTIAERQSA</sequence>
<dbReference type="PANTHER" id="PTHR30146:SF109">
    <property type="entry name" value="HTH-TYPE TRANSCRIPTIONAL REGULATOR GALS"/>
    <property type="match status" value="1"/>
</dbReference>
<dbReference type="EMBL" id="AP018131">
    <property type="protein sequence ID" value="BBA47993.1"/>
    <property type="molecule type" value="Genomic_DNA"/>
</dbReference>